<proteinExistence type="predicted"/>
<accession>A0ABS8RII9</accession>
<evidence type="ECO:0000313" key="2">
    <source>
        <dbReference type="Proteomes" id="UP000823775"/>
    </source>
</evidence>
<evidence type="ECO:0000313" key="1">
    <source>
        <dbReference type="EMBL" id="MCD7446385.1"/>
    </source>
</evidence>
<name>A0ABS8RII9_DATST</name>
<evidence type="ECO:0008006" key="3">
    <source>
        <dbReference type="Google" id="ProtNLM"/>
    </source>
</evidence>
<dbReference type="Proteomes" id="UP000823775">
    <property type="component" value="Unassembled WGS sequence"/>
</dbReference>
<reference evidence="1 2" key="1">
    <citation type="journal article" date="2021" name="BMC Genomics">
        <title>Datura genome reveals duplications of psychoactive alkaloid biosynthetic genes and high mutation rate following tissue culture.</title>
        <authorList>
            <person name="Rajewski A."/>
            <person name="Carter-House D."/>
            <person name="Stajich J."/>
            <person name="Litt A."/>
        </authorList>
    </citation>
    <scope>NUCLEOTIDE SEQUENCE [LARGE SCALE GENOMIC DNA]</scope>
    <source>
        <strain evidence="1">AR-01</strain>
    </source>
</reference>
<dbReference type="EMBL" id="JACEIK010000013">
    <property type="protein sequence ID" value="MCD7446385.1"/>
    <property type="molecule type" value="Genomic_DNA"/>
</dbReference>
<keyword evidence="2" id="KW-1185">Reference proteome</keyword>
<protein>
    <recommendedName>
        <fullName evidence="3">DUF295 domain-containing protein</fullName>
    </recommendedName>
</protein>
<sequence length="113" mass="13133">MDNLVYITTYLVEVEGQIHAIMRLLFDTRITDTPRLNTWKQSFLLNFLLCLPRICESNCIYFTDDFSGVHYNAVNGYDMGIYNVQNGRVQPLLKEDLSEFAFSLPLWMIPSLS</sequence>
<comment type="caution">
    <text evidence="1">The sequence shown here is derived from an EMBL/GenBank/DDBJ whole genome shotgun (WGS) entry which is preliminary data.</text>
</comment>
<organism evidence="1 2">
    <name type="scientific">Datura stramonium</name>
    <name type="common">Jimsonweed</name>
    <name type="synonym">Common thornapple</name>
    <dbReference type="NCBI Taxonomy" id="4076"/>
    <lineage>
        <taxon>Eukaryota</taxon>
        <taxon>Viridiplantae</taxon>
        <taxon>Streptophyta</taxon>
        <taxon>Embryophyta</taxon>
        <taxon>Tracheophyta</taxon>
        <taxon>Spermatophyta</taxon>
        <taxon>Magnoliopsida</taxon>
        <taxon>eudicotyledons</taxon>
        <taxon>Gunneridae</taxon>
        <taxon>Pentapetalae</taxon>
        <taxon>asterids</taxon>
        <taxon>lamiids</taxon>
        <taxon>Solanales</taxon>
        <taxon>Solanaceae</taxon>
        <taxon>Solanoideae</taxon>
        <taxon>Datureae</taxon>
        <taxon>Datura</taxon>
    </lineage>
</organism>
<gene>
    <name evidence="1" type="ORF">HAX54_005993</name>
</gene>